<evidence type="ECO:0000313" key="2">
    <source>
        <dbReference type="Proteomes" id="UP000049127"/>
    </source>
</evidence>
<reference evidence="1 2" key="1">
    <citation type="submission" date="2015-01" db="EMBL/GenBank/DDBJ databases">
        <authorList>
            <person name="Aslett A.Martin."/>
            <person name="De Silva Nishadi"/>
        </authorList>
    </citation>
    <scope>NUCLEOTIDE SEQUENCE [LARGE SCALE GENOMIC DNA]</scope>
    <source>
        <strain evidence="1 2">R28058</strain>
    </source>
</reference>
<gene>
    <name evidence="1" type="ORF">R28058_14671</name>
</gene>
<organism evidence="1 2">
    <name type="scientific">Paraclostridium sordellii</name>
    <name type="common">Clostridium sordellii</name>
    <dbReference type="NCBI Taxonomy" id="1505"/>
    <lineage>
        <taxon>Bacteria</taxon>
        <taxon>Bacillati</taxon>
        <taxon>Bacillota</taxon>
        <taxon>Clostridia</taxon>
        <taxon>Peptostreptococcales</taxon>
        <taxon>Peptostreptococcaceae</taxon>
        <taxon>Paraclostridium</taxon>
    </lineage>
</organism>
<dbReference type="AlphaFoldDB" id="A0A0C7R6M6"/>
<accession>A0A0C7R6M6</accession>
<dbReference type="Proteomes" id="UP000049127">
    <property type="component" value="Unassembled WGS sequence"/>
</dbReference>
<name>A0A0C7R6M6_PARSO</name>
<dbReference type="CDD" id="cd00257">
    <property type="entry name" value="beta-trefoil_FSCN-like"/>
    <property type="match status" value="2"/>
</dbReference>
<protein>
    <submittedName>
        <fullName evidence="1">Fascin domain</fullName>
    </submittedName>
</protein>
<dbReference type="SUPFAM" id="SSF50405">
    <property type="entry name" value="Actin-crosslinking proteins"/>
    <property type="match status" value="2"/>
</dbReference>
<dbReference type="OrthoDB" id="2087498at2"/>
<evidence type="ECO:0000313" key="1">
    <source>
        <dbReference type="EMBL" id="CEQ03734.1"/>
    </source>
</evidence>
<proteinExistence type="predicted"/>
<dbReference type="RefSeq" id="WP_055341963.1">
    <property type="nucleotide sequence ID" value="NZ_CDNI01000003.1"/>
</dbReference>
<dbReference type="Gene3D" id="2.80.10.50">
    <property type="match status" value="2"/>
</dbReference>
<sequence>MNNNMHLMYLKYLYKSGVIEKDTYKSAVRDITDKKNKLITIKSNFNEKYVSVDGEFNELAAKIDTVELSDRFILKHLDGKFLIQTEEGYYVKLDYKTKKLFAVETNKYDATKFKLNIINDKEVTLQTENNDYIQVNEDNILDAKAKTENERTKFKIKEVTKIAYDNIVIISLSQQRFVTVINGGGSYLAATEFNQTVNEEFTILQFLDNSYVIQTKGGYYVRVKDDRLLIADTKELEEASRFLGENLSGDTIILKTPDEYIVRVRDIDKYLIADTKEISDSSKFNIYMSTNPY</sequence>
<dbReference type="EMBL" id="CEKZ01000003">
    <property type="protein sequence ID" value="CEQ03734.1"/>
    <property type="molecule type" value="Genomic_DNA"/>
</dbReference>
<dbReference type="InterPro" id="IPR008999">
    <property type="entry name" value="Actin-crosslinking"/>
</dbReference>